<dbReference type="EMBL" id="JADBEK010000001">
    <property type="protein sequence ID" value="MBE1593434.1"/>
    <property type="molecule type" value="Genomic_DNA"/>
</dbReference>
<dbReference type="CDD" id="cd06127">
    <property type="entry name" value="DEDDh"/>
    <property type="match status" value="1"/>
</dbReference>
<dbReference type="PANTHER" id="PTHR30231:SF4">
    <property type="entry name" value="PROTEIN NEN2"/>
    <property type="match status" value="1"/>
</dbReference>
<dbReference type="PANTHER" id="PTHR30231">
    <property type="entry name" value="DNA POLYMERASE III SUBUNIT EPSILON"/>
    <property type="match status" value="1"/>
</dbReference>
<evidence type="ECO:0000256" key="2">
    <source>
        <dbReference type="ARBA" id="ARBA00022801"/>
    </source>
</evidence>
<dbReference type="Gene3D" id="3.30.420.10">
    <property type="entry name" value="Ribonuclease H-like superfamily/Ribonuclease H"/>
    <property type="match status" value="1"/>
</dbReference>
<evidence type="ECO:0000256" key="1">
    <source>
        <dbReference type="ARBA" id="ARBA00022722"/>
    </source>
</evidence>
<gene>
    <name evidence="5" type="ORF">H4W80_011692</name>
</gene>
<dbReference type="GO" id="GO:0003887">
    <property type="term" value="F:DNA-directed DNA polymerase activity"/>
    <property type="evidence" value="ECO:0007669"/>
    <property type="project" value="UniProtKB-EC"/>
</dbReference>
<sequence length="225" mass="24195">MDAPAARIALYGDAVFTRHTLVVIDFEGLTPQGRPLVPVEVGACAVKASGGDLAEVWRFESLMAPPAGVSVTPWDVRQTGITDAMLATAPPAGQVIAALDERLTEPPYRLVAHHAATEAALIAGLRSWCPRLAAVPLLDTVRLARHLYPRLPSHSLDTLLAHLGIPRPAGRHRALPDAEVTALLLRRLLAEGGRTRWRSLYDLDAVGGLAPKRPPHRPSEQPGLF</sequence>
<keyword evidence="3" id="KW-0269">Exonuclease</keyword>
<dbReference type="Proteomes" id="UP000633509">
    <property type="component" value="Unassembled WGS sequence"/>
</dbReference>
<dbReference type="SUPFAM" id="SSF53098">
    <property type="entry name" value="Ribonuclease H-like"/>
    <property type="match status" value="1"/>
</dbReference>
<dbReference type="InterPro" id="IPR036397">
    <property type="entry name" value="RNaseH_sf"/>
</dbReference>
<dbReference type="InterPro" id="IPR012337">
    <property type="entry name" value="RNaseH-like_sf"/>
</dbReference>
<dbReference type="RefSeq" id="WP_318787557.1">
    <property type="nucleotide sequence ID" value="NZ_JADBEK010000001.1"/>
</dbReference>
<dbReference type="InterPro" id="IPR013520">
    <property type="entry name" value="Ribonucl_H"/>
</dbReference>
<keyword evidence="6" id="KW-1185">Reference proteome</keyword>
<comment type="caution">
    <text evidence="5">The sequence shown here is derived from an EMBL/GenBank/DDBJ whole genome shotgun (WGS) entry which is preliminary data.</text>
</comment>
<reference evidence="5 6" key="1">
    <citation type="submission" date="2020-10" db="EMBL/GenBank/DDBJ databases">
        <title>Sequencing the genomes of 1000 actinobacteria strains.</title>
        <authorList>
            <person name="Klenk H.-P."/>
        </authorList>
    </citation>
    <scope>NUCLEOTIDE SEQUENCE [LARGE SCALE GENOMIC DNA]</scope>
    <source>
        <strain evidence="5 6">DSM 43173</strain>
    </source>
</reference>
<dbReference type="EC" id="2.7.7.7" evidence="5"/>
<evidence type="ECO:0000313" key="5">
    <source>
        <dbReference type="EMBL" id="MBE1593434.1"/>
    </source>
</evidence>
<dbReference type="SMART" id="SM00479">
    <property type="entry name" value="EXOIII"/>
    <property type="match status" value="1"/>
</dbReference>
<evidence type="ECO:0000313" key="6">
    <source>
        <dbReference type="Proteomes" id="UP000633509"/>
    </source>
</evidence>
<name>A0ABR9MKH3_9ACTN</name>
<keyword evidence="2" id="KW-0378">Hydrolase</keyword>
<protein>
    <submittedName>
        <fullName evidence="5">DNA polymerase-3 subunit epsilon</fullName>
        <ecNumber evidence="5">2.7.7.7</ecNumber>
    </submittedName>
</protein>
<proteinExistence type="predicted"/>
<keyword evidence="1" id="KW-0540">Nuclease</keyword>
<evidence type="ECO:0000259" key="4">
    <source>
        <dbReference type="SMART" id="SM00479"/>
    </source>
</evidence>
<accession>A0ABR9MKH3</accession>
<keyword evidence="5" id="KW-0808">Transferase</keyword>
<feature type="domain" description="Exonuclease" evidence="4">
    <location>
        <begin position="20"/>
        <end position="194"/>
    </location>
</feature>
<evidence type="ECO:0000256" key="3">
    <source>
        <dbReference type="ARBA" id="ARBA00022839"/>
    </source>
</evidence>
<organism evidence="5 6">
    <name type="scientific">Nonomuraea angiospora</name>
    <dbReference type="NCBI Taxonomy" id="46172"/>
    <lineage>
        <taxon>Bacteria</taxon>
        <taxon>Bacillati</taxon>
        <taxon>Actinomycetota</taxon>
        <taxon>Actinomycetes</taxon>
        <taxon>Streptosporangiales</taxon>
        <taxon>Streptosporangiaceae</taxon>
        <taxon>Nonomuraea</taxon>
    </lineage>
</organism>
<dbReference type="Pfam" id="PF00929">
    <property type="entry name" value="RNase_T"/>
    <property type="match status" value="1"/>
</dbReference>
<keyword evidence="5" id="KW-0548">Nucleotidyltransferase</keyword>